<proteinExistence type="predicted"/>
<dbReference type="EMBL" id="BONZ01000084">
    <property type="protein sequence ID" value="GIH19762.1"/>
    <property type="molecule type" value="Genomic_DNA"/>
</dbReference>
<comment type="caution">
    <text evidence="2">The sequence shown here is derived from an EMBL/GenBank/DDBJ whole genome shotgun (WGS) entry which is preliminary data.</text>
</comment>
<sequence>MTTSDIRTEGLVAGEARPMAEAGSDGRRGSTYERYLAERGIRVIRDGHVPSLLDLELSPLPDGTSAVAVQLPGMEGLSSLEVVELPAGFQTVRRRHLYEEYVLVLSGEGSVVFYGSEGGERELPWRRESVFAIPLNMAFTLRNNSPEPARLALVNNAHLMMDLLGSPSAAFECELGFPDREAVVLDDSVEPGLHQVGRRTAFRGPVFHDLGSVPLPEHSFIRGPGFGYLLLQLSGGVYGCHVGELPEGHISNAHWHMGGAVLISMAGEGYTQSWPNTAGPQPPDDAVVKQDFRYSGVVSVGTGWFHLHANAGRGPLRQVAFRYGGGAGATFATVQGVEYAPGRIVDREDLTQSIRETYRRQLAELGIAVVD</sequence>
<protein>
    <recommendedName>
        <fullName evidence="4">Cupin domain-containing protein</fullName>
    </recommendedName>
</protein>
<dbReference type="InterPro" id="IPR011051">
    <property type="entry name" value="RmlC_Cupin_sf"/>
</dbReference>
<evidence type="ECO:0000256" key="1">
    <source>
        <dbReference type="SAM" id="MobiDB-lite"/>
    </source>
</evidence>
<feature type="region of interest" description="Disordered" evidence="1">
    <location>
        <begin position="1"/>
        <end position="27"/>
    </location>
</feature>
<reference evidence="2" key="1">
    <citation type="submission" date="2021-01" db="EMBL/GenBank/DDBJ databases">
        <title>Whole genome shotgun sequence of Rugosimonospora africana NBRC 104875.</title>
        <authorList>
            <person name="Komaki H."/>
            <person name="Tamura T."/>
        </authorList>
    </citation>
    <scope>NUCLEOTIDE SEQUENCE</scope>
    <source>
        <strain evidence="2">NBRC 104875</strain>
    </source>
</reference>
<evidence type="ECO:0000313" key="2">
    <source>
        <dbReference type="EMBL" id="GIH19762.1"/>
    </source>
</evidence>
<dbReference type="InterPro" id="IPR014710">
    <property type="entry name" value="RmlC-like_jellyroll"/>
</dbReference>
<evidence type="ECO:0000313" key="3">
    <source>
        <dbReference type="Proteomes" id="UP000642748"/>
    </source>
</evidence>
<keyword evidence="3" id="KW-1185">Reference proteome</keyword>
<gene>
    <name evidence="2" type="ORF">Raf01_79340</name>
</gene>
<name>A0A8J3R0V9_9ACTN</name>
<accession>A0A8J3R0V9</accession>
<evidence type="ECO:0008006" key="4">
    <source>
        <dbReference type="Google" id="ProtNLM"/>
    </source>
</evidence>
<dbReference type="SUPFAM" id="SSF51182">
    <property type="entry name" value="RmlC-like cupins"/>
    <property type="match status" value="1"/>
</dbReference>
<dbReference type="Proteomes" id="UP000642748">
    <property type="component" value="Unassembled WGS sequence"/>
</dbReference>
<dbReference type="Gene3D" id="2.60.120.10">
    <property type="entry name" value="Jelly Rolls"/>
    <property type="match status" value="2"/>
</dbReference>
<organism evidence="2 3">
    <name type="scientific">Rugosimonospora africana</name>
    <dbReference type="NCBI Taxonomy" id="556532"/>
    <lineage>
        <taxon>Bacteria</taxon>
        <taxon>Bacillati</taxon>
        <taxon>Actinomycetota</taxon>
        <taxon>Actinomycetes</taxon>
        <taxon>Micromonosporales</taxon>
        <taxon>Micromonosporaceae</taxon>
        <taxon>Rugosimonospora</taxon>
    </lineage>
</organism>
<dbReference type="AlphaFoldDB" id="A0A8J3R0V9"/>
<dbReference type="RefSeq" id="WP_203923209.1">
    <property type="nucleotide sequence ID" value="NZ_BONZ01000084.1"/>
</dbReference>